<feature type="transmembrane region" description="Helical" evidence="1">
    <location>
        <begin position="46"/>
        <end position="71"/>
    </location>
</feature>
<dbReference type="RefSeq" id="WP_134517642.1">
    <property type="nucleotide sequence ID" value="NZ_SOHE01000004.1"/>
</dbReference>
<keyword evidence="1" id="KW-1133">Transmembrane helix</keyword>
<evidence type="ECO:0000256" key="1">
    <source>
        <dbReference type="SAM" id="Phobius"/>
    </source>
</evidence>
<keyword evidence="1" id="KW-0472">Membrane</keyword>
<reference evidence="2 3" key="1">
    <citation type="submission" date="2019-03" db="EMBL/GenBank/DDBJ databases">
        <title>Genomics of glacier-inhabiting Cryobacterium strains.</title>
        <authorList>
            <person name="Liu Q."/>
            <person name="Xin Y.-H."/>
        </authorList>
    </citation>
    <scope>NUCLEOTIDE SEQUENCE [LARGE SCALE GENOMIC DNA]</scope>
    <source>
        <strain evidence="2 3">Hh14</strain>
    </source>
</reference>
<gene>
    <name evidence="2" type="ORF">E3T55_00580</name>
</gene>
<dbReference type="OrthoDB" id="5121259at2"/>
<dbReference type="Proteomes" id="UP000297447">
    <property type="component" value="Unassembled WGS sequence"/>
</dbReference>
<dbReference type="EMBL" id="SOHE01000004">
    <property type="protein sequence ID" value="TFD55749.1"/>
    <property type="molecule type" value="Genomic_DNA"/>
</dbReference>
<organism evidence="2 3">
    <name type="scientific">Cryobacterium frigoriphilum</name>
    <dbReference type="NCBI Taxonomy" id="1259150"/>
    <lineage>
        <taxon>Bacteria</taxon>
        <taxon>Bacillati</taxon>
        <taxon>Actinomycetota</taxon>
        <taxon>Actinomycetes</taxon>
        <taxon>Micrococcales</taxon>
        <taxon>Microbacteriaceae</taxon>
        <taxon>Cryobacterium</taxon>
    </lineage>
</organism>
<name>A0A4R9AAY5_9MICO</name>
<protein>
    <submittedName>
        <fullName evidence="2">Uncharacterized protein</fullName>
    </submittedName>
</protein>
<comment type="caution">
    <text evidence="2">The sequence shown here is derived from an EMBL/GenBank/DDBJ whole genome shotgun (WGS) entry which is preliminary data.</text>
</comment>
<keyword evidence="1" id="KW-0812">Transmembrane</keyword>
<evidence type="ECO:0000313" key="2">
    <source>
        <dbReference type="EMBL" id="TFD55749.1"/>
    </source>
</evidence>
<dbReference type="AlphaFoldDB" id="A0A4R9AAY5"/>
<proteinExistence type="predicted"/>
<keyword evidence="3" id="KW-1185">Reference proteome</keyword>
<sequence>MERLQPRTTVTTPASALALAVGAAASFAIGDAVGIFTNAAEDVSVLTWLMGWVLLAWAAIIGGGYAVLLCLRSLSRRPVSPVQVTLAASALALIAIVLATHPLWGTGSGVSS</sequence>
<evidence type="ECO:0000313" key="3">
    <source>
        <dbReference type="Proteomes" id="UP000297447"/>
    </source>
</evidence>
<accession>A0A4R9AAY5</accession>
<feature type="transmembrane region" description="Helical" evidence="1">
    <location>
        <begin position="83"/>
        <end position="104"/>
    </location>
</feature>